<evidence type="ECO:0000313" key="2">
    <source>
        <dbReference type="EMBL" id="AUN99664.1"/>
    </source>
</evidence>
<dbReference type="AlphaFoldDB" id="A0A2K9NY43"/>
<dbReference type="OrthoDB" id="369729at2"/>
<dbReference type="Gene3D" id="2.60.120.1440">
    <property type="match status" value="1"/>
</dbReference>
<dbReference type="EMBL" id="CP025704">
    <property type="protein sequence ID" value="AUN99664.1"/>
    <property type="molecule type" value="Genomic_DNA"/>
</dbReference>
<organism evidence="2 3">
    <name type="scientific">Bacteriovorax stolpii</name>
    <name type="common">Bdellovibrio stolpii</name>
    <dbReference type="NCBI Taxonomy" id="960"/>
    <lineage>
        <taxon>Bacteria</taxon>
        <taxon>Pseudomonadati</taxon>
        <taxon>Bdellovibrionota</taxon>
        <taxon>Bacteriovoracia</taxon>
        <taxon>Bacteriovoracales</taxon>
        <taxon>Bacteriovoracaceae</taxon>
        <taxon>Bacteriovorax</taxon>
    </lineage>
</organism>
<evidence type="ECO:0000259" key="1">
    <source>
        <dbReference type="Pfam" id="PF04773"/>
    </source>
</evidence>
<accession>A0A2K9NY43</accession>
<dbReference type="PANTHER" id="PTHR38731:SF1">
    <property type="entry name" value="FECR PROTEIN DOMAIN-CONTAINING PROTEIN"/>
    <property type="match status" value="1"/>
</dbReference>
<name>A0A2K9NY43_BACTC</name>
<proteinExistence type="predicted"/>
<dbReference type="RefSeq" id="WP_102244955.1">
    <property type="nucleotide sequence ID" value="NZ_CP025704.1"/>
</dbReference>
<protein>
    <recommendedName>
        <fullName evidence="1">FecR protein domain-containing protein</fullName>
    </recommendedName>
</protein>
<reference evidence="2 3" key="1">
    <citation type="submission" date="2018-01" db="EMBL/GenBank/DDBJ databases">
        <title>Complete genome sequence of Bacteriovorax stolpii DSM12778.</title>
        <authorList>
            <person name="Tang B."/>
            <person name="Chang J."/>
        </authorList>
    </citation>
    <scope>NUCLEOTIDE SEQUENCE [LARGE SCALE GENOMIC DNA]</scope>
    <source>
        <strain evidence="2 3">DSM 12778</strain>
    </source>
</reference>
<keyword evidence="3" id="KW-1185">Reference proteome</keyword>
<gene>
    <name evidence="2" type="ORF">C0V70_16430</name>
</gene>
<dbReference type="InterPro" id="IPR006860">
    <property type="entry name" value="FecR"/>
</dbReference>
<sequence>MKILSLICSLCFSVSVYASGFLPIANIVKISGHAFIDKEEIAIGAEVAKGMTITIPKKGDYIVVKFQNGHMVRFTEATVMIEELTEKTSLINLLKGQVHTLVKKLTPDETFKIKTKYASFGVRGTKFGVSLDEEKKKAYLCVCEGVVQATKGKLSANVSKNEDLWVGAQTKKLEVKPSTEQMFNMTNQVIEELERL</sequence>
<feature type="domain" description="FecR protein" evidence="1">
    <location>
        <begin position="58"/>
        <end position="148"/>
    </location>
</feature>
<dbReference type="Proteomes" id="UP000235584">
    <property type="component" value="Chromosome"/>
</dbReference>
<evidence type="ECO:0000313" key="3">
    <source>
        <dbReference type="Proteomes" id="UP000235584"/>
    </source>
</evidence>
<dbReference type="PANTHER" id="PTHR38731">
    <property type="entry name" value="LIPL45-RELATED LIPOPROTEIN-RELATED"/>
    <property type="match status" value="1"/>
</dbReference>
<dbReference type="Pfam" id="PF04773">
    <property type="entry name" value="FecR"/>
    <property type="match status" value="1"/>
</dbReference>
<dbReference type="KEGG" id="bsto:C0V70_16430"/>